<evidence type="ECO:0000259" key="14">
    <source>
        <dbReference type="PROSITE" id="PS51826"/>
    </source>
</evidence>
<dbReference type="FunFam" id="3.30.559.10:FF:000007">
    <property type="entry name" value="Dihydrolipoamide acetyltransferase component of pyruvate dehydrogenase complex"/>
    <property type="match status" value="1"/>
</dbReference>
<proteinExistence type="inferred from homology"/>
<dbReference type="PROSITE" id="PS51826">
    <property type="entry name" value="PSBD"/>
    <property type="match status" value="1"/>
</dbReference>
<evidence type="ECO:0000313" key="15">
    <source>
        <dbReference type="EMBL" id="KYG65635.1"/>
    </source>
</evidence>
<dbReference type="InterPro" id="IPR006255">
    <property type="entry name" value="SucB"/>
</dbReference>
<dbReference type="Gene3D" id="3.30.559.10">
    <property type="entry name" value="Chloramphenicol acetyltransferase-like domain"/>
    <property type="match status" value="1"/>
</dbReference>
<dbReference type="Pfam" id="PF02817">
    <property type="entry name" value="E3_binding"/>
    <property type="match status" value="1"/>
</dbReference>
<dbReference type="GO" id="GO:0045252">
    <property type="term" value="C:oxoglutarate dehydrogenase complex"/>
    <property type="evidence" value="ECO:0007669"/>
    <property type="project" value="UniProtKB-UniRule"/>
</dbReference>
<keyword evidence="7 11" id="KW-0808">Transferase</keyword>
<comment type="similarity">
    <text evidence="3 11">Belongs to the 2-oxoacid dehydrogenase family.</text>
</comment>
<accession>A0A150WN53</accession>
<dbReference type="InterPro" id="IPR011053">
    <property type="entry name" value="Single_hybrid_motif"/>
</dbReference>
<dbReference type="PROSITE" id="PS00189">
    <property type="entry name" value="LIPOYL"/>
    <property type="match status" value="1"/>
</dbReference>
<feature type="domain" description="Peripheral subunit-binding (PSBD)" evidence="14">
    <location>
        <begin position="120"/>
        <end position="157"/>
    </location>
</feature>
<dbReference type="NCBIfam" id="NF004309">
    <property type="entry name" value="PRK05704.1"/>
    <property type="match status" value="1"/>
</dbReference>
<dbReference type="PANTHER" id="PTHR43416:SF5">
    <property type="entry name" value="DIHYDROLIPOYLLYSINE-RESIDUE SUCCINYLTRANSFERASE COMPONENT OF 2-OXOGLUTARATE DEHYDROGENASE COMPLEX, MITOCHONDRIAL"/>
    <property type="match status" value="1"/>
</dbReference>
<gene>
    <name evidence="15" type="ORF">AZI86_00725</name>
</gene>
<dbReference type="InterPro" id="IPR036625">
    <property type="entry name" value="E3-bd_dom_sf"/>
</dbReference>
<dbReference type="InterPro" id="IPR050537">
    <property type="entry name" value="2-oxoacid_dehydrogenase"/>
</dbReference>
<dbReference type="RefSeq" id="WP_061833179.1">
    <property type="nucleotide sequence ID" value="NZ_LUKE01000001.1"/>
</dbReference>
<evidence type="ECO:0000256" key="5">
    <source>
        <dbReference type="ARBA" id="ARBA00019511"/>
    </source>
</evidence>
<reference evidence="15 16" key="1">
    <citation type="submission" date="2016-03" db="EMBL/GenBank/DDBJ databases">
        <authorList>
            <person name="Ploux O."/>
        </authorList>
    </citation>
    <scope>NUCLEOTIDE SEQUENCE [LARGE SCALE GENOMIC DNA]</scope>
    <source>
        <strain evidence="15 16">R0</strain>
    </source>
</reference>
<evidence type="ECO:0000256" key="11">
    <source>
        <dbReference type="RuleBase" id="RU361138"/>
    </source>
</evidence>
<dbReference type="Proteomes" id="UP000075320">
    <property type="component" value="Unassembled WGS sequence"/>
</dbReference>
<dbReference type="PROSITE" id="PS50968">
    <property type="entry name" value="BIOTINYL_LIPOYL"/>
    <property type="match status" value="1"/>
</dbReference>
<evidence type="ECO:0000256" key="8">
    <source>
        <dbReference type="ARBA" id="ARBA00022823"/>
    </source>
</evidence>
<dbReference type="EMBL" id="LUKE01000001">
    <property type="protein sequence ID" value="KYG65635.1"/>
    <property type="molecule type" value="Genomic_DNA"/>
</dbReference>
<dbReference type="SUPFAM" id="SSF47005">
    <property type="entry name" value="Peripheral subunit-binding domain of 2-oxo acid dehydrogenase complex"/>
    <property type="match status" value="1"/>
</dbReference>
<dbReference type="GO" id="GO:0005829">
    <property type="term" value="C:cytosol"/>
    <property type="evidence" value="ECO:0007669"/>
    <property type="project" value="TreeGrafter"/>
</dbReference>
<dbReference type="CDD" id="cd06849">
    <property type="entry name" value="lipoyl_domain"/>
    <property type="match status" value="1"/>
</dbReference>
<feature type="domain" description="Lipoyl-binding" evidence="13">
    <location>
        <begin position="2"/>
        <end position="78"/>
    </location>
</feature>
<dbReference type="Gene3D" id="2.40.50.100">
    <property type="match status" value="1"/>
</dbReference>
<dbReference type="SUPFAM" id="SSF51230">
    <property type="entry name" value="Single hybrid motif"/>
    <property type="match status" value="1"/>
</dbReference>
<dbReference type="Gene3D" id="4.10.320.10">
    <property type="entry name" value="E3-binding domain"/>
    <property type="match status" value="1"/>
</dbReference>
<evidence type="ECO:0000256" key="2">
    <source>
        <dbReference type="ARBA" id="ARBA00005145"/>
    </source>
</evidence>
<dbReference type="SUPFAM" id="SSF52777">
    <property type="entry name" value="CoA-dependent acyltransferases"/>
    <property type="match status" value="1"/>
</dbReference>
<evidence type="ECO:0000313" key="16">
    <source>
        <dbReference type="Proteomes" id="UP000075320"/>
    </source>
</evidence>
<dbReference type="InterPro" id="IPR001078">
    <property type="entry name" value="2-oxoacid_DH_actylTfrase"/>
</dbReference>
<name>A0A150WN53_BDEBC</name>
<dbReference type="UniPathway" id="UPA00868">
    <property type="reaction ID" value="UER00840"/>
</dbReference>
<feature type="compositionally biased region" description="Low complexity" evidence="12">
    <location>
        <begin position="88"/>
        <end position="117"/>
    </location>
</feature>
<evidence type="ECO:0000256" key="6">
    <source>
        <dbReference type="ARBA" id="ARBA00022532"/>
    </source>
</evidence>
<keyword evidence="9 11" id="KW-0012">Acyltransferase</keyword>
<comment type="catalytic activity">
    <reaction evidence="10 11">
        <text>N(6)-[(R)-dihydrolipoyl]-L-lysyl-[protein] + succinyl-CoA = N(6)-[(R)-S(8)-succinyldihydrolipoyl]-L-lysyl-[protein] + CoA</text>
        <dbReference type="Rhea" id="RHEA:15213"/>
        <dbReference type="Rhea" id="RHEA-COMP:10475"/>
        <dbReference type="Rhea" id="RHEA-COMP:20092"/>
        <dbReference type="ChEBI" id="CHEBI:57287"/>
        <dbReference type="ChEBI" id="CHEBI:57292"/>
        <dbReference type="ChEBI" id="CHEBI:83100"/>
        <dbReference type="ChEBI" id="CHEBI:83120"/>
        <dbReference type="EC" id="2.3.1.61"/>
    </reaction>
</comment>
<evidence type="ECO:0000256" key="12">
    <source>
        <dbReference type="SAM" id="MobiDB-lite"/>
    </source>
</evidence>
<dbReference type="InterPro" id="IPR003016">
    <property type="entry name" value="2-oxoA_DH_lipoyl-BS"/>
</dbReference>
<dbReference type="EC" id="2.3.1.61" evidence="4 11"/>
<dbReference type="InterPro" id="IPR004167">
    <property type="entry name" value="PSBD"/>
</dbReference>
<evidence type="ECO:0000256" key="4">
    <source>
        <dbReference type="ARBA" id="ARBA00012945"/>
    </source>
</evidence>
<organism evidence="15 16">
    <name type="scientific">Bdellovibrio bacteriovorus</name>
    <dbReference type="NCBI Taxonomy" id="959"/>
    <lineage>
        <taxon>Bacteria</taxon>
        <taxon>Pseudomonadati</taxon>
        <taxon>Bdellovibrionota</taxon>
        <taxon>Bdellovibrionia</taxon>
        <taxon>Bdellovibrionales</taxon>
        <taxon>Pseudobdellovibrionaceae</taxon>
        <taxon>Bdellovibrio</taxon>
    </lineage>
</organism>
<dbReference type="GO" id="GO:0033512">
    <property type="term" value="P:L-lysine catabolic process to acetyl-CoA via saccharopine"/>
    <property type="evidence" value="ECO:0007669"/>
    <property type="project" value="UniProtKB-UniRule"/>
</dbReference>
<dbReference type="Pfam" id="PF00364">
    <property type="entry name" value="Biotin_lipoyl"/>
    <property type="match status" value="1"/>
</dbReference>
<dbReference type="PANTHER" id="PTHR43416">
    <property type="entry name" value="DIHYDROLIPOYLLYSINE-RESIDUE SUCCINYLTRANSFERASE COMPONENT OF 2-OXOGLUTARATE DEHYDROGENASE COMPLEX, MITOCHONDRIAL-RELATED"/>
    <property type="match status" value="1"/>
</dbReference>
<dbReference type="GO" id="GO:0006099">
    <property type="term" value="P:tricarboxylic acid cycle"/>
    <property type="evidence" value="ECO:0007669"/>
    <property type="project" value="UniProtKB-UniRule"/>
</dbReference>
<feature type="region of interest" description="Disordered" evidence="12">
    <location>
        <begin position="88"/>
        <end position="183"/>
    </location>
</feature>
<comment type="cofactor">
    <cofactor evidence="11">
        <name>(R)-lipoate</name>
        <dbReference type="ChEBI" id="CHEBI:83088"/>
    </cofactor>
    <text evidence="11">Binds 1 lipoyl cofactor covalently.</text>
</comment>
<keyword evidence="16" id="KW-1185">Reference proteome</keyword>
<feature type="compositionally biased region" description="Basic and acidic residues" evidence="12">
    <location>
        <begin position="144"/>
        <end position="153"/>
    </location>
</feature>
<dbReference type="OrthoDB" id="5289324at2"/>
<dbReference type="NCBIfam" id="TIGR01347">
    <property type="entry name" value="sucB"/>
    <property type="match status" value="1"/>
</dbReference>
<protein>
    <recommendedName>
        <fullName evidence="5 11">Dihydrolipoyllysine-residue succinyltransferase component of 2-oxoglutarate dehydrogenase complex</fullName>
        <ecNumber evidence="4 11">2.3.1.61</ecNumber>
    </recommendedName>
    <alternativeName>
        <fullName evidence="11">2-oxoglutarate dehydrogenase complex component E2</fullName>
    </alternativeName>
</protein>
<dbReference type="InterPro" id="IPR000089">
    <property type="entry name" value="Biotin_lipoyl"/>
</dbReference>
<evidence type="ECO:0000256" key="9">
    <source>
        <dbReference type="ARBA" id="ARBA00023315"/>
    </source>
</evidence>
<feature type="compositionally biased region" description="Low complexity" evidence="12">
    <location>
        <begin position="157"/>
        <end position="174"/>
    </location>
</feature>
<evidence type="ECO:0000256" key="10">
    <source>
        <dbReference type="ARBA" id="ARBA00052761"/>
    </source>
</evidence>
<evidence type="ECO:0000256" key="1">
    <source>
        <dbReference type="ARBA" id="ARBA00004052"/>
    </source>
</evidence>
<dbReference type="GO" id="GO:0004149">
    <property type="term" value="F:dihydrolipoyllysine-residue succinyltransferase activity"/>
    <property type="evidence" value="ECO:0007669"/>
    <property type="project" value="UniProtKB-UniRule"/>
</dbReference>
<dbReference type="Pfam" id="PF00198">
    <property type="entry name" value="2-oxoacid_dh"/>
    <property type="match status" value="1"/>
</dbReference>
<keyword evidence="6 11" id="KW-0816">Tricarboxylic acid cycle</keyword>
<comment type="pathway">
    <text evidence="2 11">Amino-acid degradation; L-lysine degradation via saccharopine pathway; glutaryl-CoA from L-lysine: step 6/6.</text>
</comment>
<sequence>MKQEIKVPTVGESITEATIGSWTKKSGDFVKRNEILMLLETDKASVEVVAENDGVLTILPGAEAGSVVKIGATVATLDTDAKAPAAGAAAPAAEAKPAAQSAAPQASQSTGTQSTGKDMPLSPAVQRIVSEKNLDVGGMSGTGKDGRLTKGDVQDMPAGGAKPAAAPAAAASGGDTKPAKKEAAPLVSAADVLAPRGQSKQGDKKLVAMTTIRKRIAEKLKEAQNTSALLTTFNEIDMGKVMDLRAKYKDKFKEKYGLNLGFNGFFVKAVVEALKTYPAVNAWINGTDIEYHNYYNIGIAVSTEKGLMVPNVKDADMLSIAGIEMTIRDLALKGRDGKITPNDLGGGTFSITNGGVFGSLLSTPILNYPQSAILGLHKIQDRPVAIDGKVEIRPMMYVALTYDHRIIDGKEAVSFLVKVKELVEDPERLLLEI</sequence>
<evidence type="ECO:0000259" key="13">
    <source>
        <dbReference type="PROSITE" id="PS50968"/>
    </source>
</evidence>
<comment type="caution">
    <text evidence="15">The sequence shown here is derived from an EMBL/GenBank/DDBJ whole genome shotgun (WGS) entry which is preliminary data.</text>
</comment>
<dbReference type="InterPro" id="IPR023213">
    <property type="entry name" value="CAT-like_dom_sf"/>
</dbReference>
<evidence type="ECO:0000256" key="3">
    <source>
        <dbReference type="ARBA" id="ARBA00007317"/>
    </source>
</evidence>
<comment type="function">
    <text evidence="1 11">E2 component of the 2-oxoglutarate dehydrogenase (OGDH) complex which catalyzes the second step in the conversion of 2-oxoglutarate to succinyl-CoA and CO(2).</text>
</comment>
<dbReference type="AlphaFoldDB" id="A0A150WN53"/>
<keyword evidence="8 11" id="KW-0450">Lipoyl</keyword>
<evidence type="ECO:0000256" key="7">
    <source>
        <dbReference type="ARBA" id="ARBA00022679"/>
    </source>
</evidence>